<dbReference type="PANTHER" id="PTHR11371">
    <property type="entry name" value="DEOXYRIBONUCLEASE"/>
    <property type="match status" value="1"/>
</dbReference>
<feature type="signal peptide" evidence="8">
    <location>
        <begin position="1"/>
        <end position="17"/>
    </location>
</feature>
<dbReference type="AlphaFoldDB" id="A0AAD1T0F9"/>
<dbReference type="SUPFAM" id="SSF56219">
    <property type="entry name" value="DNase I-like"/>
    <property type="match status" value="1"/>
</dbReference>
<feature type="disulfide bond" description="Essential for enzymatic activity" evidence="7">
    <location>
        <begin position="213"/>
        <end position="250"/>
    </location>
</feature>
<protein>
    <submittedName>
        <fullName evidence="10">Deoxyribonuclease gamma</fullName>
    </submittedName>
</protein>
<dbReference type="Pfam" id="PF03372">
    <property type="entry name" value="Exo_endo_phos"/>
    <property type="match status" value="1"/>
</dbReference>
<dbReference type="CDD" id="cd10282">
    <property type="entry name" value="DNase1"/>
    <property type="match status" value="1"/>
</dbReference>
<dbReference type="PANTHER" id="PTHR11371:SF32">
    <property type="entry name" value="DEOXYRIBONUCLEASE GAMMA"/>
    <property type="match status" value="1"/>
</dbReference>
<dbReference type="InterPro" id="IPR036691">
    <property type="entry name" value="Endo/exonu/phosph_ase_sf"/>
</dbReference>
<dbReference type="PROSITE" id="PS00918">
    <property type="entry name" value="DNASE_I_2"/>
    <property type="match status" value="1"/>
</dbReference>
<evidence type="ECO:0000256" key="8">
    <source>
        <dbReference type="SAM" id="SignalP"/>
    </source>
</evidence>
<sequence>MIFLFLLFSLYLIETESLTICSFNVRSFGEAKCAKPEVMALIVKIVSRCDLMLLMEIKDNKDKAIHSLMDLLNSQTEMKDEYSLIISKRLGRNTYKEQYAFIYRNQLVSVKETYQYHDMQPGDPDAFSREPFIVWFKAPKTDVQNGFKFLLSQVTISLLFHDEEVKEFVIIPQHTTPEAAVREIDELYDVHLDVKEKWKSENFIFMGDFNAGCSYVPKKHWKNIRLRSNPEFIWLIGDNDDTTIKSTTNCAYDRIVVHGDKMMKSIVPDSASVFDFIKEFGLTETQALEVSDHFPVQVQIKKAKNFVDKTKSFFKKIKDKISGK</sequence>
<dbReference type="GO" id="GO:0006308">
    <property type="term" value="P:DNA catabolic process"/>
    <property type="evidence" value="ECO:0007669"/>
    <property type="project" value="InterPro"/>
</dbReference>
<feature type="active site" evidence="6">
    <location>
        <position position="97"/>
    </location>
</feature>
<dbReference type="PROSITE" id="PS00919">
    <property type="entry name" value="DNASE_I_1"/>
    <property type="match status" value="1"/>
</dbReference>
<feature type="active site" evidence="6">
    <location>
        <position position="174"/>
    </location>
</feature>
<dbReference type="PIRSF" id="PIRSF000988">
    <property type="entry name" value="DNase_I_euk"/>
    <property type="match status" value="1"/>
</dbReference>
<dbReference type="GO" id="GO:0004530">
    <property type="term" value="F:deoxyribonuclease I activity"/>
    <property type="evidence" value="ECO:0007669"/>
    <property type="project" value="TreeGrafter"/>
</dbReference>
<evidence type="ECO:0000256" key="3">
    <source>
        <dbReference type="ARBA" id="ARBA00022759"/>
    </source>
</evidence>
<dbReference type="InterPro" id="IPR033125">
    <property type="entry name" value="DNASE_I_2"/>
</dbReference>
<keyword evidence="5 7" id="KW-1015">Disulfide bond</keyword>
<name>A0AAD1T0F9_PELCU</name>
<feature type="domain" description="Endonuclease/exonuclease/phosphatase" evidence="9">
    <location>
        <begin position="21"/>
        <end position="293"/>
    </location>
</feature>
<feature type="chain" id="PRO_5042009186" evidence="8">
    <location>
        <begin position="18"/>
        <end position="324"/>
    </location>
</feature>
<keyword evidence="2" id="KW-0540">Nuclease</keyword>
<dbReference type="SMART" id="SM00476">
    <property type="entry name" value="DNaseIc"/>
    <property type="match status" value="1"/>
</dbReference>
<evidence type="ECO:0000256" key="7">
    <source>
        <dbReference type="PIRSR" id="PIRSR000988-2"/>
    </source>
</evidence>
<dbReference type="GO" id="GO:0003677">
    <property type="term" value="F:DNA binding"/>
    <property type="evidence" value="ECO:0007669"/>
    <property type="project" value="TreeGrafter"/>
</dbReference>
<evidence type="ECO:0000313" key="11">
    <source>
        <dbReference type="Proteomes" id="UP001295444"/>
    </source>
</evidence>
<evidence type="ECO:0000313" key="10">
    <source>
        <dbReference type="EMBL" id="CAH2313056.1"/>
    </source>
</evidence>
<evidence type="ECO:0000256" key="6">
    <source>
        <dbReference type="PIRSR" id="PIRSR000988-1"/>
    </source>
</evidence>
<dbReference type="InterPro" id="IPR005135">
    <property type="entry name" value="Endo/exonuclease/phosphatase"/>
</dbReference>
<dbReference type="PRINTS" id="PR00130">
    <property type="entry name" value="DNASEI"/>
</dbReference>
<proteinExistence type="inferred from homology"/>
<dbReference type="Gene3D" id="3.60.10.10">
    <property type="entry name" value="Endonuclease/exonuclease/phosphatase"/>
    <property type="match status" value="1"/>
</dbReference>
<accession>A0AAD1T0F9</accession>
<evidence type="ECO:0000256" key="2">
    <source>
        <dbReference type="ARBA" id="ARBA00022722"/>
    </source>
</evidence>
<keyword evidence="8" id="KW-0732">Signal</keyword>
<keyword evidence="4" id="KW-0378">Hydrolase</keyword>
<evidence type="ECO:0000256" key="5">
    <source>
        <dbReference type="ARBA" id="ARBA00023157"/>
    </source>
</evidence>
<dbReference type="InterPro" id="IPR016202">
    <property type="entry name" value="DNase_I"/>
</dbReference>
<dbReference type="GO" id="GO:0005634">
    <property type="term" value="C:nucleus"/>
    <property type="evidence" value="ECO:0007669"/>
    <property type="project" value="TreeGrafter"/>
</dbReference>
<organism evidence="10 11">
    <name type="scientific">Pelobates cultripes</name>
    <name type="common">Western spadefoot toad</name>
    <dbReference type="NCBI Taxonomy" id="61616"/>
    <lineage>
        <taxon>Eukaryota</taxon>
        <taxon>Metazoa</taxon>
        <taxon>Chordata</taxon>
        <taxon>Craniata</taxon>
        <taxon>Vertebrata</taxon>
        <taxon>Euteleostomi</taxon>
        <taxon>Amphibia</taxon>
        <taxon>Batrachia</taxon>
        <taxon>Anura</taxon>
        <taxon>Pelobatoidea</taxon>
        <taxon>Pelobatidae</taxon>
        <taxon>Pelobates</taxon>
    </lineage>
</organism>
<keyword evidence="3" id="KW-0255">Endonuclease</keyword>
<comment type="similarity">
    <text evidence="1">Belongs to the DNase I family.</text>
</comment>
<gene>
    <name evidence="10" type="ORF">PECUL_23A029029</name>
</gene>
<keyword evidence="11" id="KW-1185">Reference proteome</keyword>
<evidence type="ECO:0000256" key="4">
    <source>
        <dbReference type="ARBA" id="ARBA00022801"/>
    </source>
</evidence>
<reference evidence="10" key="1">
    <citation type="submission" date="2022-03" db="EMBL/GenBank/DDBJ databases">
        <authorList>
            <person name="Alioto T."/>
            <person name="Alioto T."/>
            <person name="Gomez Garrido J."/>
        </authorList>
    </citation>
    <scope>NUCLEOTIDE SEQUENCE</scope>
</reference>
<dbReference type="EMBL" id="OW240919">
    <property type="protein sequence ID" value="CAH2313056.1"/>
    <property type="molecule type" value="Genomic_DNA"/>
</dbReference>
<dbReference type="InterPro" id="IPR018057">
    <property type="entry name" value="Deoxyribonuclease-1_AS"/>
</dbReference>
<dbReference type="Proteomes" id="UP001295444">
    <property type="component" value="Chromosome 08"/>
</dbReference>
<evidence type="ECO:0000256" key="1">
    <source>
        <dbReference type="ARBA" id="ARBA00007359"/>
    </source>
</evidence>
<evidence type="ECO:0000259" key="9">
    <source>
        <dbReference type="Pfam" id="PF03372"/>
    </source>
</evidence>